<proteinExistence type="predicted"/>
<dbReference type="RefSeq" id="WP_106259464.1">
    <property type="nucleotide sequence ID" value="NZ_CAWNSW010000033.1"/>
</dbReference>
<evidence type="ECO:0000313" key="2">
    <source>
        <dbReference type="Proteomes" id="UP000239576"/>
    </source>
</evidence>
<organism evidence="1 2">
    <name type="scientific">Stenomitos frigidus ULC18</name>
    <dbReference type="NCBI Taxonomy" id="2107698"/>
    <lineage>
        <taxon>Bacteria</taxon>
        <taxon>Bacillati</taxon>
        <taxon>Cyanobacteriota</taxon>
        <taxon>Cyanophyceae</taxon>
        <taxon>Leptolyngbyales</taxon>
        <taxon>Leptolyngbyaceae</taxon>
        <taxon>Stenomitos</taxon>
    </lineage>
</organism>
<keyword evidence="2" id="KW-1185">Reference proteome</keyword>
<dbReference type="AlphaFoldDB" id="A0A2T1DWX7"/>
<dbReference type="EMBL" id="PVWK01000135">
    <property type="protein sequence ID" value="PSB24997.1"/>
    <property type="molecule type" value="Genomic_DNA"/>
</dbReference>
<comment type="caution">
    <text evidence="1">The sequence shown here is derived from an EMBL/GenBank/DDBJ whole genome shotgun (WGS) entry which is preliminary data.</text>
</comment>
<sequence length="453" mass="52262">MAKVWMSVQVQMMENWELSMYWSLVRLNPAGGYQVNHIRQVHAYLQHLFPDLQAKPKPDRALQRRLAQLFQAGELKAGLSLRCYISHVILQECQALVKQFGAYYGFDVADLLSYVLNDEGELTIGTFKPFGYEILEKYNAEVAALSTWAARLVRQNADLKRCLKDYGLLLISDWGLLNDTKARQLRRILREYFDEAEAITNQAIWVHEAYRFVYLPDRPGSRGEICADPTAEQLQRMVAYIQATFQQSLSPATVMTCLQWSAKRLRQYRLKQQPKSFQRIDPPVEREDDLEIDRFLHDYQQQVLQCLDQSINTVVKGRIQGTSRRIRVTTVENFLQALNSYYCEGLSQGEIAKKMEVSGQDRIAKLLKLTQLRSEIKLHMFACLQNYIQVVVNVGDSPDQLLAIDAALTEQLDQLIQQDQDWGFTTKAHLQQQGSLLGRRICEYLKGLSLKSR</sequence>
<dbReference type="Proteomes" id="UP000239576">
    <property type="component" value="Unassembled WGS sequence"/>
</dbReference>
<accession>A0A2T1DWX7</accession>
<dbReference type="OrthoDB" id="539713at2"/>
<evidence type="ECO:0000313" key="1">
    <source>
        <dbReference type="EMBL" id="PSB24997.1"/>
    </source>
</evidence>
<reference evidence="2" key="1">
    <citation type="submission" date="2018-02" db="EMBL/GenBank/DDBJ databases">
        <authorList>
            <person name="Moore K."/>
            <person name="Momper L."/>
        </authorList>
    </citation>
    <scope>NUCLEOTIDE SEQUENCE [LARGE SCALE GENOMIC DNA]</scope>
    <source>
        <strain evidence="2">ULC18</strain>
    </source>
</reference>
<gene>
    <name evidence="1" type="ORF">C7B82_24880</name>
</gene>
<reference evidence="1 2" key="2">
    <citation type="submission" date="2018-03" db="EMBL/GenBank/DDBJ databases">
        <title>The ancient ancestry and fast evolution of plastids.</title>
        <authorList>
            <person name="Moore K.R."/>
            <person name="Magnabosco C."/>
            <person name="Momper L."/>
            <person name="Gold D.A."/>
            <person name="Bosak T."/>
            <person name="Fournier G.P."/>
        </authorList>
    </citation>
    <scope>NUCLEOTIDE SEQUENCE [LARGE SCALE GENOMIC DNA]</scope>
    <source>
        <strain evidence="1 2">ULC18</strain>
    </source>
</reference>
<protein>
    <submittedName>
        <fullName evidence="1">Uncharacterized protein</fullName>
    </submittedName>
</protein>
<name>A0A2T1DWX7_9CYAN</name>